<dbReference type="GO" id="GO:0050660">
    <property type="term" value="F:flavin adenine dinucleotide binding"/>
    <property type="evidence" value="ECO:0007669"/>
    <property type="project" value="UniProtKB-UniRule"/>
</dbReference>
<sequence>MSETSDKAAPAAESNTRRTDNGRNKEHSLQVKPEFITSKRPEILGPLPPSAEGEDPNRIDGTKRTSGKQRKKGRNKKRPRDARKDNSEKICLAVIRGQECPYGEDKCRYSHDLAGFMKTRPEDIKTLDDGLCPIFKEQGHCAFGAMCRFGLSHITKSGVNIKRDQANSSANGPLQDVSMNIFPKEVQAQLRKKKYPFSCRRYFEQDESKRDNNTKPDAEESAKPEATEVKTEAATHTPVELKTRKIIDFSQKVYVAPLTTVGNLPFRRIMKRYGADITCGEMALATCLLEGKTSEWALLKRHPEEDVFGIQVAGAHPDQYSRVTEVIEKHTTCDFIDLNLGCPLDLLCQKGAGAALMMKEKKLKGALQGISRSVTCPITVKIRTGWDMKNPFAHKLVPKIQSWEIDGLAAIMVHGRSRLQRYQLLSDWDYISQVANSQSPDYKKIPIIGNGDIFSYTDYEEKIAREGINATAMIGRGALIKPWLPTEIKERRHWDISSSERLDILKDFVRFGLEHWGSDQQGVNNTRRFLLEWLSFLCRYVPVGLLEVLPQQMNKRPPAHMIGRDELETLFMSPNSHDWIKISEMLLGKVDEDFKFLPKHKASGYA</sequence>
<organism evidence="22 23">
    <name type="scientific">Cylindrotheca closterium</name>
    <dbReference type="NCBI Taxonomy" id="2856"/>
    <lineage>
        <taxon>Eukaryota</taxon>
        <taxon>Sar</taxon>
        <taxon>Stramenopiles</taxon>
        <taxon>Ochrophyta</taxon>
        <taxon>Bacillariophyta</taxon>
        <taxon>Bacillariophyceae</taxon>
        <taxon>Bacillariophycidae</taxon>
        <taxon>Bacillariales</taxon>
        <taxon>Bacillariaceae</taxon>
        <taxon>Cylindrotheca</taxon>
    </lineage>
</organism>
<feature type="compositionally biased region" description="Basic and acidic residues" evidence="20">
    <location>
        <begin position="15"/>
        <end position="29"/>
    </location>
</feature>
<feature type="compositionally biased region" description="Basic residues" evidence="20">
    <location>
        <begin position="65"/>
        <end position="81"/>
    </location>
</feature>
<comment type="catalytic activity">
    <reaction evidence="15">
        <text>a 5,6-dihydrouridine in mRNA + NAD(+) = a uridine in mRNA + NADH + H(+)</text>
        <dbReference type="Rhea" id="RHEA:69851"/>
        <dbReference type="Rhea" id="RHEA-COMP:14658"/>
        <dbReference type="Rhea" id="RHEA-COMP:17789"/>
        <dbReference type="ChEBI" id="CHEBI:15378"/>
        <dbReference type="ChEBI" id="CHEBI:57540"/>
        <dbReference type="ChEBI" id="CHEBI:57945"/>
        <dbReference type="ChEBI" id="CHEBI:65315"/>
        <dbReference type="ChEBI" id="CHEBI:74443"/>
    </reaction>
    <physiologicalReaction direction="right-to-left" evidence="15">
        <dbReference type="Rhea" id="RHEA:69853"/>
    </physiologicalReaction>
</comment>
<keyword evidence="4 19" id="KW-0288">FMN</keyword>
<keyword evidence="9 18" id="KW-0863">Zinc-finger</keyword>
<dbReference type="AlphaFoldDB" id="A0AAD2CBX9"/>
<evidence type="ECO:0000256" key="8">
    <source>
        <dbReference type="ARBA" id="ARBA00022737"/>
    </source>
</evidence>
<evidence type="ECO:0000256" key="5">
    <source>
        <dbReference type="ARBA" id="ARBA00022664"/>
    </source>
</evidence>
<evidence type="ECO:0000256" key="7">
    <source>
        <dbReference type="ARBA" id="ARBA00022723"/>
    </source>
</evidence>
<comment type="catalytic activity">
    <reaction evidence="17">
        <text>5,6-dihydrouridine(47) in tRNA + NADP(+) = uridine(47) in tRNA + NADPH + H(+)</text>
        <dbReference type="Rhea" id="RHEA:53360"/>
        <dbReference type="Rhea" id="RHEA-COMP:13539"/>
        <dbReference type="Rhea" id="RHEA-COMP:13540"/>
        <dbReference type="ChEBI" id="CHEBI:15378"/>
        <dbReference type="ChEBI" id="CHEBI:57783"/>
        <dbReference type="ChEBI" id="CHEBI:58349"/>
        <dbReference type="ChEBI" id="CHEBI:65315"/>
        <dbReference type="ChEBI" id="CHEBI:74443"/>
        <dbReference type="EC" id="1.3.1.89"/>
    </reaction>
    <physiologicalReaction direction="right-to-left" evidence="17">
        <dbReference type="Rhea" id="RHEA:53362"/>
    </physiologicalReaction>
</comment>
<evidence type="ECO:0000256" key="17">
    <source>
        <dbReference type="ARBA" id="ARBA00049513"/>
    </source>
</evidence>
<evidence type="ECO:0000256" key="14">
    <source>
        <dbReference type="ARBA" id="ARBA00048266"/>
    </source>
</evidence>
<dbReference type="EC" id="1.3.1.-" evidence="19"/>
<dbReference type="GO" id="GO:0006397">
    <property type="term" value="P:mRNA processing"/>
    <property type="evidence" value="ECO:0007669"/>
    <property type="project" value="UniProtKB-KW"/>
</dbReference>
<comment type="cofactor">
    <cofactor evidence="1 19">
        <name>FMN</name>
        <dbReference type="ChEBI" id="CHEBI:58210"/>
    </cofactor>
</comment>
<evidence type="ECO:0000256" key="9">
    <source>
        <dbReference type="ARBA" id="ARBA00022771"/>
    </source>
</evidence>
<dbReference type="Gene3D" id="3.20.20.70">
    <property type="entry name" value="Aldolase class I"/>
    <property type="match status" value="1"/>
</dbReference>
<dbReference type="Gene3D" id="4.10.1000.10">
    <property type="entry name" value="Zinc finger, CCCH-type"/>
    <property type="match status" value="1"/>
</dbReference>
<dbReference type="PANTHER" id="PTHR45846">
    <property type="entry name" value="TRNA-DIHYDROURIDINE(47) SYNTHASE [NAD(P)(+)]-LIKE"/>
    <property type="match status" value="1"/>
</dbReference>
<comment type="catalytic activity">
    <reaction evidence="14">
        <text>5,6-dihydrouridine(47) in tRNA + NAD(+) = uridine(47) in tRNA + NADH + H(+)</text>
        <dbReference type="Rhea" id="RHEA:53364"/>
        <dbReference type="Rhea" id="RHEA-COMP:13539"/>
        <dbReference type="Rhea" id="RHEA-COMP:13540"/>
        <dbReference type="ChEBI" id="CHEBI:15378"/>
        <dbReference type="ChEBI" id="CHEBI:57540"/>
        <dbReference type="ChEBI" id="CHEBI:57945"/>
        <dbReference type="ChEBI" id="CHEBI:65315"/>
        <dbReference type="ChEBI" id="CHEBI:74443"/>
        <dbReference type="EC" id="1.3.1.89"/>
    </reaction>
    <physiologicalReaction direction="right-to-left" evidence="14">
        <dbReference type="Rhea" id="RHEA:53366"/>
    </physiologicalReaction>
</comment>
<protein>
    <recommendedName>
        <fullName evidence="2 19">tRNA-dihydrouridine(47) synthase [NAD(P)(+)]</fullName>
        <ecNumber evidence="19">1.3.1.-</ecNumber>
    </recommendedName>
    <alternativeName>
        <fullName evidence="19">tRNA-dihydrouridine synthase 3</fullName>
    </alternativeName>
</protein>
<dbReference type="EMBL" id="CAKOGP040000001">
    <property type="protein sequence ID" value="CAJ1916083.1"/>
    <property type="molecule type" value="Genomic_DNA"/>
</dbReference>
<keyword evidence="10 18" id="KW-0862">Zinc</keyword>
<comment type="caution">
    <text evidence="22">The sequence shown here is derived from an EMBL/GenBank/DDBJ whole genome shotgun (WGS) entry which is preliminary data.</text>
</comment>
<evidence type="ECO:0000259" key="21">
    <source>
        <dbReference type="PROSITE" id="PS50103"/>
    </source>
</evidence>
<evidence type="ECO:0000256" key="16">
    <source>
        <dbReference type="ARBA" id="ARBA00049447"/>
    </source>
</evidence>
<dbReference type="SUPFAM" id="SSF51395">
    <property type="entry name" value="FMN-linked oxidoreductases"/>
    <property type="match status" value="1"/>
</dbReference>
<keyword evidence="3 19" id="KW-0285">Flavoprotein</keyword>
<comment type="catalytic activity">
    <reaction evidence="16">
        <text>a 5,6-dihydrouridine in mRNA + NADP(+) = a uridine in mRNA + NADPH + H(+)</text>
        <dbReference type="Rhea" id="RHEA:69855"/>
        <dbReference type="Rhea" id="RHEA-COMP:14658"/>
        <dbReference type="Rhea" id="RHEA-COMP:17789"/>
        <dbReference type="ChEBI" id="CHEBI:15378"/>
        <dbReference type="ChEBI" id="CHEBI:57783"/>
        <dbReference type="ChEBI" id="CHEBI:58349"/>
        <dbReference type="ChEBI" id="CHEBI:65315"/>
        <dbReference type="ChEBI" id="CHEBI:74443"/>
    </reaction>
    <physiologicalReaction direction="right-to-left" evidence="16">
        <dbReference type="Rhea" id="RHEA:69857"/>
    </physiologicalReaction>
</comment>
<keyword evidence="23" id="KW-1185">Reference proteome</keyword>
<evidence type="ECO:0000313" key="22">
    <source>
        <dbReference type="EMBL" id="CAJ1916083.1"/>
    </source>
</evidence>
<gene>
    <name evidence="22" type="ORF">CYCCA115_LOCUS739</name>
</gene>
<dbReference type="InterPro" id="IPR035587">
    <property type="entry name" value="DUS-like_FMN-bd"/>
</dbReference>
<dbReference type="Pfam" id="PF25585">
    <property type="entry name" value="zf-CCCH_DUS3L"/>
    <property type="match status" value="1"/>
</dbReference>
<dbReference type="GO" id="GO:0008270">
    <property type="term" value="F:zinc ion binding"/>
    <property type="evidence" value="ECO:0007669"/>
    <property type="project" value="UniProtKB-KW"/>
</dbReference>
<evidence type="ECO:0000256" key="4">
    <source>
        <dbReference type="ARBA" id="ARBA00022643"/>
    </source>
</evidence>
<proteinExistence type="inferred from homology"/>
<evidence type="ECO:0000313" key="23">
    <source>
        <dbReference type="Proteomes" id="UP001295423"/>
    </source>
</evidence>
<dbReference type="GO" id="GO:0003723">
    <property type="term" value="F:RNA binding"/>
    <property type="evidence" value="ECO:0007669"/>
    <property type="project" value="TreeGrafter"/>
</dbReference>
<reference evidence="22" key="1">
    <citation type="submission" date="2023-08" db="EMBL/GenBank/DDBJ databases">
        <authorList>
            <person name="Audoor S."/>
            <person name="Bilcke G."/>
        </authorList>
    </citation>
    <scope>NUCLEOTIDE SEQUENCE</scope>
</reference>
<dbReference type="PANTHER" id="PTHR45846:SF1">
    <property type="entry name" value="TRNA-DIHYDROURIDINE(47) SYNTHASE [NAD(P)(+)]-LIKE"/>
    <property type="match status" value="1"/>
</dbReference>
<keyword evidence="6 19" id="KW-0819">tRNA processing</keyword>
<dbReference type="PROSITE" id="PS50103">
    <property type="entry name" value="ZF_C3H1"/>
    <property type="match status" value="2"/>
</dbReference>
<evidence type="ECO:0000256" key="15">
    <source>
        <dbReference type="ARBA" id="ARBA00048342"/>
    </source>
</evidence>
<keyword evidence="8" id="KW-0677">Repeat</keyword>
<name>A0AAD2CBX9_9STRA</name>
<evidence type="ECO:0000256" key="2">
    <source>
        <dbReference type="ARBA" id="ARBA00012376"/>
    </source>
</evidence>
<evidence type="ECO:0000256" key="20">
    <source>
        <dbReference type="SAM" id="MobiDB-lite"/>
    </source>
</evidence>
<dbReference type="PROSITE" id="PS01136">
    <property type="entry name" value="UPF0034"/>
    <property type="match status" value="1"/>
</dbReference>
<dbReference type="SMART" id="SM00356">
    <property type="entry name" value="ZnF_C3H1"/>
    <property type="match status" value="2"/>
</dbReference>
<comment type="similarity">
    <text evidence="19">Belongs to the dus family. Dus3 subfamily.</text>
</comment>
<evidence type="ECO:0000256" key="18">
    <source>
        <dbReference type="PROSITE-ProRule" id="PRU00723"/>
    </source>
</evidence>
<feature type="domain" description="C3H1-type" evidence="21">
    <location>
        <begin position="85"/>
        <end position="114"/>
    </location>
</feature>
<evidence type="ECO:0000256" key="3">
    <source>
        <dbReference type="ARBA" id="ARBA00022630"/>
    </source>
</evidence>
<feature type="region of interest" description="Disordered" evidence="20">
    <location>
        <begin position="1"/>
        <end position="85"/>
    </location>
</feature>
<feature type="domain" description="C3H1-type" evidence="21">
    <location>
        <begin position="131"/>
        <end position="156"/>
    </location>
</feature>
<evidence type="ECO:0000256" key="10">
    <source>
        <dbReference type="ARBA" id="ARBA00022833"/>
    </source>
</evidence>
<dbReference type="Pfam" id="PF01207">
    <property type="entry name" value="Dus"/>
    <property type="match status" value="1"/>
</dbReference>
<feature type="zinc finger region" description="C3H1-type" evidence="18">
    <location>
        <begin position="131"/>
        <end position="156"/>
    </location>
</feature>
<dbReference type="CDD" id="cd02801">
    <property type="entry name" value="DUS_like_FMN"/>
    <property type="match status" value="1"/>
</dbReference>
<dbReference type="Proteomes" id="UP001295423">
    <property type="component" value="Unassembled WGS sequence"/>
</dbReference>
<dbReference type="GO" id="GO:0102265">
    <property type="term" value="F:tRNA-dihydrouridine47 synthase activity"/>
    <property type="evidence" value="ECO:0007669"/>
    <property type="project" value="UniProtKB-EC"/>
</dbReference>
<evidence type="ECO:0000256" key="19">
    <source>
        <dbReference type="RuleBase" id="RU291113"/>
    </source>
</evidence>
<keyword evidence="13" id="KW-0520">NAD</keyword>
<evidence type="ECO:0000256" key="11">
    <source>
        <dbReference type="ARBA" id="ARBA00022857"/>
    </source>
</evidence>
<dbReference type="InterPro" id="IPR018517">
    <property type="entry name" value="tRNA_hU_synthase_CS"/>
</dbReference>
<evidence type="ECO:0000256" key="6">
    <source>
        <dbReference type="ARBA" id="ARBA00022694"/>
    </source>
</evidence>
<dbReference type="FunFam" id="3.20.20.70:FF:000067">
    <property type="entry name" value="tRNA-dihydrouridine(47) synthase [NAD(P)(+)]"/>
    <property type="match status" value="1"/>
</dbReference>
<feature type="region of interest" description="Disordered" evidence="20">
    <location>
        <begin position="206"/>
        <end position="235"/>
    </location>
</feature>
<dbReference type="InterPro" id="IPR013785">
    <property type="entry name" value="Aldolase_TIM"/>
</dbReference>
<evidence type="ECO:0000256" key="13">
    <source>
        <dbReference type="ARBA" id="ARBA00023027"/>
    </source>
</evidence>
<keyword evidence="12 19" id="KW-0560">Oxidoreductase</keyword>
<keyword evidence="5" id="KW-0507">mRNA processing</keyword>
<feature type="zinc finger region" description="C3H1-type" evidence="18">
    <location>
        <begin position="85"/>
        <end position="114"/>
    </location>
</feature>
<keyword evidence="7 18" id="KW-0479">Metal-binding</keyword>
<evidence type="ECO:0000256" key="12">
    <source>
        <dbReference type="ARBA" id="ARBA00023002"/>
    </source>
</evidence>
<keyword evidence="11" id="KW-0521">NADP</keyword>
<accession>A0AAD2CBX9</accession>
<dbReference type="InterPro" id="IPR000571">
    <property type="entry name" value="Znf_CCCH"/>
</dbReference>
<evidence type="ECO:0000256" key="1">
    <source>
        <dbReference type="ARBA" id="ARBA00001917"/>
    </source>
</evidence>